<evidence type="ECO:0000313" key="1">
    <source>
        <dbReference type="EMBL" id="OIW34956.1"/>
    </source>
</evidence>
<accession>A0A1J7JZT7</accession>
<reference evidence="1 2" key="1">
    <citation type="submission" date="2016-10" db="EMBL/GenBank/DDBJ databases">
        <title>Draft genome sequence of Coniochaeta ligniaria NRRL30616, a lignocellulolytic fungus for bioabatement of inhibitors in plant biomass hydrolysates.</title>
        <authorList>
            <consortium name="DOE Joint Genome Institute"/>
            <person name="Jimenez D.J."/>
            <person name="Hector R.E."/>
            <person name="Riley R."/>
            <person name="Sun H."/>
            <person name="Grigoriev I.V."/>
            <person name="Van Elsas J.D."/>
            <person name="Nichols N.N."/>
        </authorList>
    </citation>
    <scope>NUCLEOTIDE SEQUENCE [LARGE SCALE GENOMIC DNA]</scope>
    <source>
        <strain evidence="1 2">NRRL 30616</strain>
    </source>
</reference>
<dbReference type="AlphaFoldDB" id="A0A1J7JZT7"/>
<proteinExistence type="predicted"/>
<dbReference type="InParanoid" id="A0A1J7JZT7"/>
<name>A0A1J7JZT7_9PEZI</name>
<protein>
    <submittedName>
        <fullName evidence="1">Uncharacterized protein</fullName>
    </submittedName>
</protein>
<keyword evidence="2" id="KW-1185">Reference proteome</keyword>
<dbReference type="EMBL" id="KV875093">
    <property type="protein sequence ID" value="OIW34956.1"/>
    <property type="molecule type" value="Genomic_DNA"/>
</dbReference>
<evidence type="ECO:0000313" key="2">
    <source>
        <dbReference type="Proteomes" id="UP000182658"/>
    </source>
</evidence>
<organism evidence="1 2">
    <name type="scientific">Coniochaeta ligniaria NRRL 30616</name>
    <dbReference type="NCBI Taxonomy" id="1408157"/>
    <lineage>
        <taxon>Eukaryota</taxon>
        <taxon>Fungi</taxon>
        <taxon>Dikarya</taxon>
        <taxon>Ascomycota</taxon>
        <taxon>Pezizomycotina</taxon>
        <taxon>Sordariomycetes</taxon>
        <taxon>Sordariomycetidae</taxon>
        <taxon>Coniochaetales</taxon>
        <taxon>Coniochaetaceae</taxon>
        <taxon>Coniochaeta</taxon>
    </lineage>
</organism>
<dbReference type="Proteomes" id="UP000182658">
    <property type="component" value="Unassembled WGS sequence"/>
</dbReference>
<gene>
    <name evidence="1" type="ORF">CONLIGDRAFT_32201</name>
</gene>
<sequence length="167" mass="19420">MRSTRRRSENARKRCADVRRHSLDAKLKGTRCRVEVGSDCWLQDSESKRRLPARSGVRAVRLEGSRIRRSRYWRCSRYRKCIGSDGRGRAARCAQELKGETSPTRERLMAMTTQGGQECKRGEAADRRYIPIARKAGFNGVAWWMKYHELDCCGCEWRFGIEVDESR</sequence>